<dbReference type="Gene3D" id="3.30.70.330">
    <property type="match status" value="2"/>
</dbReference>
<dbReference type="SUPFAM" id="SSF54928">
    <property type="entry name" value="RNA-binding domain, RBD"/>
    <property type="match status" value="1"/>
</dbReference>
<feature type="compositionally biased region" description="Polar residues" evidence="3">
    <location>
        <begin position="139"/>
        <end position="148"/>
    </location>
</feature>
<dbReference type="PANTHER" id="PTHR10501">
    <property type="entry name" value="U1 SMALL NUCLEAR RIBONUCLEOPROTEIN A/U2 SMALL NUCLEAR RIBONUCLEOPROTEIN B"/>
    <property type="match status" value="1"/>
</dbReference>
<name>A0AA91PXA1_CLALS</name>
<sequence length="230" mass="26209">MTDSQAPSAAPAEHVLDTLYVNNLNEKVSLNKLKAVLNSLFGRYGKVIQITAHRNLKMKGQAFVTYADPKSSDKALRKLQGRPVFKKPIRITWAKASSDEYHRLLQNFDAIAKRQELKKERERLRKEKEQQKPQTPQPGTSQMSKSQIKQWKSLPPNNILLLQNLADHQLSNEVLDAIFSVFNGFERVRLIKFRKLAFVDFDTEANATACLEKLGNSDSLENALLTYAKK</sequence>
<dbReference type="InterPro" id="IPR000504">
    <property type="entry name" value="RRM_dom"/>
</dbReference>
<dbReference type="SMART" id="SM00360">
    <property type="entry name" value="RRM"/>
    <property type="match status" value="2"/>
</dbReference>
<evidence type="ECO:0000259" key="4">
    <source>
        <dbReference type="PROSITE" id="PS50102"/>
    </source>
</evidence>
<evidence type="ECO:0000313" key="6">
    <source>
        <dbReference type="Proteomes" id="UP000195602"/>
    </source>
</evidence>
<organism evidence="5 6">
    <name type="scientific">Clavispora lusitaniae</name>
    <name type="common">Candida lusitaniae</name>
    <dbReference type="NCBI Taxonomy" id="36911"/>
    <lineage>
        <taxon>Eukaryota</taxon>
        <taxon>Fungi</taxon>
        <taxon>Dikarya</taxon>
        <taxon>Ascomycota</taxon>
        <taxon>Saccharomycotina</taxon>
        <taxon>Pichiomycetes</taxon>
        <taxon>Metschnikowiaceae</taxon>
        <taxon>Clavispora</taxon>
    </lineage>
</organism>
<feature type="domain" description="RRM" evidence="4">
    <location>
        <begin position="158"/>
        <end position="230"/>
    </location>
</feature>
<dbReference type="AlphaFoldDB" id="A0AA91PXA1"/>
<keyword evidence="1 2" id="KW-0694">RNA-binding</keyword>
<dbReference type="Pfam" id="PF00076">
    <property type="entry name" value="RRM_1"/>
    <property type="match status" value="2"/>
</dbReference>
<gene>
    <name evidence="5" type="ORF">A9F13_14g00770</name>
</gene>
<keyword evidence="5" id="KW-0687">Ribonucleoprotein</keyword>
<reference evidence="5 6" key="1">
    <citation type="submission" date="2017-04" db="EMBL/GenBank/DDBJ databases">
        <title>Draft genome of the yeast Clavispora lusitaniae type strain CBS 6936.</title>
        <authorList>
            <person name="Durrens P."/>
            <person name="Klopp C."/>
            <person name="Biteau N."/>
            <person name="Fitton-Ouhabi V."/>
            <person name="Dementhon K."/>
            <person name="Accoceberry I."/>
            <person name="Sherman D.J."/>
            <person name="Noel T."/>
        </authorList>
    </citation>
    <scope>NUCLEOTIDE SEQUENCE [LARGE SCALE GENOMIC DNA]</scope>
    <source>
        <strain evidence="5 6">CBS 6936</strain>
    </source>
</reference>
<dbReference type="Proteomes" id="UP000195602">
    <property type="component" value="Unassembled WGS sequence"/>
</dbReference>
<accession>A0AA91PXA1</accession>
<proteinExistence type="predicted"/>
<dbReference type="CDD" id="cd12247">
    <property type="entry name" value="RRM2_U1A_like"/>
    <property type="match status" value="1"/>
</dbReference>
<dbReference type="CDD" id="cd12246">
    <property type="entry name" value="RRM1_U1A_like"/>
    <property type="match status" value="1"/>
</dbReference>
<dbReference type="GO" id="GO:1990904">
    <property type="term" value="C:ribonucleoprotein complex"/>
    <property type="evidence" value="ECO:0007669"/>
    <property type="project" value="UniProtKB-KW"/>
</dbReference>
<dbReference type="PROSITE" id="PS50102">
    <property type="entry name" value="RRM"/>
    <property type="match status" value="2"/>
</dbReference>
<protein>
    <submittedName>
        <fullName evidence="5">U1 small nuclear ribonucleoprotein</fullName>
    </submittedName>
</protein>
<dbReference type="GO" id="GO:0003723">
    <property type="term" value="F:RNA binding"/>
    <property type="evidence" value="ECO:0007669"/>
    <property type="project" value="UniProtKB-UniRule"/>
</dbReference>
<evidence type="ECO:0000256" key="1">
    <source>
        <dbReference type="ARBA" id="ARBA00022884"/>
    </source>
</evidence>
<dbReference type="InterPro" id="IPR012677">
    <property type="entry name" value="Nucleotide-bd_a/b_plait_sf"/>
</dbReference>
<dbReference type="FunFam" id="3.30.70.330:FF:000039">
    <property type="entry name" value="U1 small nuclear ribonucleoprotein A"/>
    <property type="match status" value="1"/>
</dbReference>
<feature type="region of interest" description="Disordered" evidence="3">
    <location>
        <begin position="123"/>
        <end position="148"/>
    </location>
</feature>
<dbReference type="KEGG" id="clus:A9F13_14g00770"/>
<evidence type="ECO:0000256" key="2">
    <source>
        <dbReference type="PROSITE-ProRule" id="PRU00176"/>
    </source>
</evidence>
<evidence type="ECO:0000313" key="5">
    <source>
        <dbReference type="EMBL" id="OVF07244.1"/>
    </source>
</evidence>
<comment type="caution">
    <text evidence="5">The sequence shown here is derived from an EMBL/GenBank/DDBJ whole genome shotgun (WGS) entry which is preliminary data.</text>
</comment>
<dbReference type="EMBL" id="LYUB02000014">
    <property type="protein sequence ID" value="OVF07244.1"/>
    <property type="molecule type" value="Genomic_DNA"/>
</dbReference>
<dbReference type="InterPro" id="IPR035979">
    <property type="entry name" value="RBD_domain_sf"/>
</dbReference>
<evidence type="ECO:0000256" key="3">
    <source>
        <dbReference type="SAM" id="MobiDB-lite"/>
    </source>
</evidence>
<feature type="domain" description="RRM" evidence="4">
    <location>
        <begin position="17"/>
        <end position="96"/>
    </location>
</feature>